<feature type="region of interest" description="Disordered" evidence="2">
    <location>
        <begin position="220"/>
        <end position="253"/>
    </location>
</feature>
<evidence type="ECO:0000256" key="2">
    <source>
        <dbReference type="SAM" id="MobiDB-lite"/>
    </source>
</evidence>
<evidence type="ECO:0000256" key="1">
    <source>
        <dbReference type="ARBA" id="ARBA00022679"/>
    </source>
</evidence>
<gene>
    <name evidence="4" type="ORF">LTR24_003952</name>
</gene>
<dbReference type="Gene3D" id="3.90.470.20">
    <property type="entry name" value="4'-phosphopantetheinyl transferase domain"/>
    <property type="match status" value="1"/>
</dbReference>
<dbReference type="EMBL" id="JAVRRG010000038">
    <property type="protein sequence ID" value="KAK5093948.1"/>
    <property type="molecule type" value="Genomic_DNA"/>
</dbReference>
<proteinExistence type="predicted"/>
<dbReference type="InterPro" id="IPR008278">
    <property type="entry name" value="4-PPantetheinyl_Trfase_dom"/>
</dbReference>
<feature type="domain" description="4'-phosphopantetheinyl transferase" evidence="3">
    <location>
        <begin position="63"/>
        <end position="123"/>
    </location>
</feature>
<name>A0ABR0KDX7_9EURO</name>
<dbReference type="Proteomes" id="UP001345013">
    <property type="component" value="Unassembled WGS sequence"/>
</dbReference>
<keyword evidence="1" id="KW-0808">Transferase</keyword>
<dbReference type="InterPro" id="IPR037143">
    <property type="entry name" value="4-PPantetheinyl_Trfase_dom_sf"/>
</dbReference>
<evidence type="ECO:0000259" key="3">
    <source>
        <dbReference type="Pfam" id="PF01648"/>
    </source>
</evidence>
<keyword evidence="5" id="KW-1185">Reference proteome</keyword>
<evidence type="ECO:0000313" key="5">
    <source>
        <dbReference type="Proteomes" id="UP001345013"/>
    </source>
</evidence>
<organism evidence="4 5">
    <name type="scientific">Lithohypha guttulata</name>
    <dbReference type="NCBI Taxonomy" id="1690604"/>
    <lineage>
        <taxon>Eukaryota</taxon>
        <taxon>Fungi</taxon>
        <taxon>Dikarya</taxon>
        <taxon>Ascomycota</taxon>
        <taxon>Pezizomycotina</taxon>
        <taxon>Eurotiomycetes</taxon>
        <taxon>Chaetothyriomycetidae</taxon>
        <taxon>Chaetothyriales</taxon>
        <taxon>Trichomeriaceae</taxon>
        <taxon>Lithohypha</taxon>
    </lineage>
</organism>
<protein>
    <recommendedName>
        <fullName evidence="3">4'-phosphopantetheinyl transferase domain-containing protein</fullName>
    </recommendedName>
</protein>
<evidence type="ECO:0000313" key="4">
    <source>
        <dbReference type="EMBL" id="KAK5093948.1"/>
    </source>
</evidence>
<comment type="caution">
    <text evidence="4">The sequence shown here is derived from an EMBL/GenBank/DDBJ whole genome shotgun (WGS) entry which is preliminary data.</text>
</comment>
<feature type="compositionally biased region" description="Basic and acidic residues" evidence="2">
    <location>
        <begin position="239"/>
        <end position="253"/>
    </location>
</feature>
<dbReference type="Pfam" id="PF01648">
    <property type="entry name" value="ACPS"/>
    <property type="match status" value="1"/>
</dbReference>
<sequence>MPLPVLNKLSRWEPLSQPRIVLGLARRILHPKEFANIKRVNLTLFEALLSHGAFKDFDKGSHSAAKLAEKDFTAEAQFFKDRLNTITSGRIRNYLAGRWAAKEAARKAWGAHLLGFKDVRVAFDMPNSPGDPHDRNSNHETAWPGVKIVCEPYYGMYGVNRGAIDAGPRQEGRLSISHDGDYVVATVIAEPLNEQMRNVFKGRASTNLPLGNTVAQFRGVSKNLDRHQEPDEVEPDLESSEHTEESPSGKEHP</sequence>
<reference evidence="4 5" key="1">
    <citation type="submission" date="2023-08" db="EMBL/GenBank/DDBJ databases">
        <title>Black Yeasts Isolated from many extreme environments.</title>
        <authorList>
            <person name="Coleine C."/>
            <person name="Stajich J.E."/>
            <person name="Selbmann L."/>
        </authorList>
    </citation>
    <scope>NUCLEOTIDE SEQUENCE [LARGE SCALE GENOMIC DNA]</scope>
    <source>
        <strain evidence="4 5">CCFEE 5885</strain>
    </source>
</reference>
<dbReference type="SUPFAM" id="SSF56214">
    <property type="entry name" value="4'-phosphopantetheinyl transferase"/>
    <property type="match status" value="1"/>
</dbReference>
<accession>A0ABR0KDX7</accession>